<dbReference type="KEGG" id="mgot:MgSA37_01296"/>
<keyword evidence="2" id="KW-1185">Reference proteome</keyword>
<evidence type="ECO:0000313" key="2">
    <source>
        <dbReference type="Proteomes" id="UP000218263"/>
    </source>
</evidence>
<dbReference type="RefSeq" id="WP_096350480.1">
    <property type="nucleotide sequence ID" value="NZ_AP017313.1"/>
</dbReference>
<organism evidence="1 2">
    <name type="scientific">Mucilaginibacter gotjawali</name>
    <dbReference type="NCBI Taxonomy" id="1550579"/>
    <lineage>
        <taxon>Bacteria</taxon>
        <taxon>Pseudomonadati</taxon>
        <taxon>Bacteroidota</taxon>
        <taxon>Sphingobacteriia</taxon>
        <taxon>Sphingobacteriales</taxon>
        <taxon>Sphingobacteriaceae</taxon>
        <taxon>Mucilaginibacter</taxon>
    </lineage>
</organism>
<dbReference type="OrthoDB" id="9151249at2"/>
<sequence length="202" mass="23771">MLKEQQFWTWFKENEAKYFFLNQINDDNERERLLDEFLEHLHIYCDHLFFEIGGHPNEKQDLIITAEGNADFFDRVEALVSQAPQLEYWNAIAFKPPIGNGIIEYNGIKLDPETMLFDPLSVNTSQKIGLRVHVDNFNPNRERDFLTAVYLLLDNILGEKPTALEIGYVDVKSMPPTLEKEELIEFTKLPRYIQWKKSKMNT</sequence>
<dbReference type="EMBL" id="AP017313">
    <property type="protein sequence ID" value="BAU53129.1"/>
    <property type="molecule type" value="Genomic_DNA"/>
</dbReference>
<gene>
    <name evidence="1" type="ORF">MgSA37_01296</name>
</gene>
<dbReference type="Proteomes" id="UP000218263">
    <property type="component" value="Chromosome"/>
</dbReference>
<evidence type="ECO:0000313" key="1">
    <source>
        <dbReference type="EMBL" id="BAU53129.1"/>
    </source>
</evidence>
<proteinExistence type="predicted"/>
<protein>
    <submittedName>
        <fullName evidence="1">Uncharacterized protein</fullName>
    </submittedName>
</protein>
<dbReference type="AlphaFoldDB" id="A0A125T2I4"/>
<accession>A0A125T2I4</accession>
<name>A0A125T2I4_9SPHI</name>
<reference evidence="1 2" key="1">
    <citation type="submission" date="2015-12" db="EMBL/GenBank/DDBJ databases">
        <title>Genome sequence of Mucilaginibacter gotjawali.</title>
        <authorList>
            <person name="Lee J.S."/>
            <person name="Lee K.C."/>
            <person name="Kim K.K."/>
            <person name="Lee B.W."/>
        </authorList>
    </citation>
    <scope>NUCLEOTIDE SEQUENCE [LARGE SCALE GENOMIC DNA]</scope>
    <source>
        <strain evidence="1 2">SA3-7</strain>
    </source>
</reference>